<comment type="caution">
    <text evidence="1">The sequence shown here is derived from an EMBL/GenBank/DDBJ whole genome shotgun (WGS) entry which is preliminary data.</text>
</comment>
<proteinExistence type="predicted"/>
<protein>
    <submittedName>
        <fullName evidence="1">Uncharacterized protein</fullName>
    </submittedName>
</protein>
<dbReference type="EMBL" id="JANSHE010005779">
    <property type="protein sequence ID" value="KAJ2969361.1"/>
    <property type="molecule type" value="Genomic_DNA"/>
</dbReference>
<organism evidence="1 2">
    <name type="scientific">Trametes sanguinea</name>
    <dbReference type="NCBI Taxonomy" id="158606"/>
    <lineage>
        <taxon>Eukaryota</taxon>
        <taxon>Fungi</taxon>
        <taxon>Dikarya</taxon>
        <taxon>Basidiomycota</taxon>
        <taxon>Agaricomycotina</taxon>
        <taxon>Agaricomycetes</taxon>
        <taxon>Polyporales</taxon>
        <taxon>Polyporaceae</taxon>
        <taxon>Trametes</taxon>
    </lineage>
</organism>
<accession>A0ACC1MRX9</accession>
<name>A0ACC1MRX9_9APHY</name>
<keyword evidence="2" id="KW-1185">Reference proteome</keyword>
<dbReference type="Proteomes" id="UP001144978">
    <property type="component" value="Unassembled WGS sequence"/>
</dbReference>
<sequence length="73" mass="7919">MEPLSASRPMHTEGPLRTNSGGSGRLTKEERAGSSAPYPQPSASALKVSVSGHRGTRYKEKWVVPVAYPRPRD</sequence>
<gene>
    <name evidence="1" type="ORF">NUW54_g12983</name>
</gene>
<evidence type="ECO:0000313" key="1">
    <source>
        <dbReference type="EMBL" id="KAJ2969361.1"/>
    </source>
</evidence>
<evidence type="ECO:0000313" key="2">
    <source>
        <dbReference type="Proteomes" id="UP001144978"/>
    </source>
</evidence>
<reference evidence="1" key="1">
    <citation type="submission" date="2022-08" db="EMBL/GenBank/DDBJ databases">
        <title>Genome Sequence of Pycnoporus sanguineus.</title>
        <authorList>
            <person name="Buettner E."/>
        </authorList>
    </citation>
    <scope>NUCLEOTIDE SEQUENCE</scope>
    <source>
        <strain evidence="1">CG-C14</strain>
    </source>
</reference>